<sequence length="96" mass="11012">MHILRGDALWRCWNGSLAMLESSSRFAKLRDENITLLYVSTPSLSPVIAWSHVYVCHSFDCRHYNQSIHSFPKDNIRSTSDLPTTTFIRRRVVGGS</sequence>
<dbReference type="Proteomes" id="UP000799536">
    <property type="component" value="Unassembled WGS sequence"/>
</dbReference>
<protein>
    <submittedName>
        <fullName evidence="1">Uncharacterized protein</fullName>
    </submittedName>
</protein>
<organism evidence="1 2">
    <name type="scientific">Delitschia confertaspora ATCC 74209</name>
    <dbReference type="NCBI Taxonomy" id="1513339"/>
    <lineage>
        <taxon>Eukaryota</taxon>
        <taxon>Fungi</taxon>
        <taxon>Dikarya</taxon>
        <taxon>Ascomycota</taxon>
        <taxon>Pezizomycotina</taxon>
        <taxon>Dothideomycetes</taxon>
        <taxon>Pleosporomycetidae</taxon>
        <taxon>Pleosporales</taxon>
        <taxon>Delitschiaceae</taxon>
        <taxon>Delitschia</taxon>
    </lineage>
</organism>
<comment type="caution">
    <text evidence="1">The sequence shown here is derived from an EMBL/GenBank/DDBJ whole genome shotgun (WGS) entry which is preliminary data.</text>
</comment>
<dbReference type="EMBL" id="ML993943">
    <property type="protein sequence ID" value="KAF2202269.1"/>
    <property type="molecule type" value="Genomic_DNA"/>
</dbReference>
<keyword evidence="2" id="KW-1185">Reference proteome</keyword>
<evidence type="ECO:0000313" key="1">
    <source>
        <dbReference type="EMBL" id="KAF2202269.1"/>
    </source>
</evidence>
<gene>
    <name evidence="1" type="ORF">GQ43DRAFT_317189</name>
</gene>
<proteinExistence type="predicted"/>
<dbReference type="AlphaFoldDB" id="A0A9P4MQW2"/>
<name>A0A9P4MQW2_9PLEO</name>
<accession>A0A9P4MQW2</accession>
<evidence type="ECO:0000313" key="2">
    <source>
        <dbReference type="Proteomes" id="UP000799536"/>
    </source>
</evidence>
<reference evidence="1" key="1">
    <citation type="journal article" date="2020" name="Stud. Mycol.">
        <title>101 Dothideomycetes genomes: a test case for predicting lifestyles and emergence of pathogens.</title>
        <authorList>
            <person name="Haridas S."/>
            <person name="Albert R."/>
            <person name="Binder M."/>
            <person name="Bloem J."/>
            <person name="Labutti K."/>
            <person name="Salamov A."/>
            <person name="Andreopoulos B."/>
            <person name="Baker S."/>
            <person name="Barry K."/>
            <person name="Bills G."/>
            <person name="Bluhm B."/>
            <person name="Cannon C."/>
            <person name="Castanera R."/>
            <person name="Culley D."/>
            <person name="Daum C."/>
            <person name="Ezra D."/>
            <person name="Gonzalez J."/>
            <person name="Henrissat B."/>
            <person name="Kuo A."/>
            <person name="Liang C."/>
            <person name="Lipzen A."/>
            <person name="Lutzoni F."/>
            <person name="Magnuson J."/>
            <person name="Mondo S."/>
            <person name="Nolan M."/>
            <person name="Ohm R."/>
            <person name="Pangilinan J."/>
            <person name="Park H.-J."/>
            <person name="Ramirez L."/>
            <person name="Alfaro M."/>
            <person name="Sun H."/>
            <person name="Tritt A."/>
            <person name="Yoshinaga Y."/>
            <person name="Zwiers L.-H."/>
            <person name="Turgeon B."/>
            <person name="Goodwin S."/>
            <person name="Spatafora J."/>
            <person name="Crous P."/>
            <person name="Grigoriev I."/>
        </authorList>
    </citation>
    <scope>NUCLEOTIDE SEQUENCE</scope>
    <source>
        <strain evidence="1">ATCC 74209</strain>
    </source>
</reference>